<proteinExistence type="predicted"/>
<keyword evidence="1" id="KW-0732">Signal</keyword>
<comment type="caution">
    <text evidence="2">The sequence shown here is derived from an EMBL/GenBank/DDBJ whole genome shotgun (WGS) entry which is preliminary data.</text>
</comment>
<feature type="chain" id="PRO_5009535484" description="Transglutaminase-like domain-containing protein" evidence="1">
    <location>
        <begin position="21"/>
        <end position="555"/>
    </location>
</feature>
<gene>
    <name evidence="2" type="ORF">A3C71_00330</name>
</gene>
<organism evidence="2 3">
    <name type="scientific">Candidatus Yanofskybacteria bacterium RIFCSPHIGHO2_02_FULL_43_15c</name>
    <dbReference type="NCBI Taxonomy" id="1802679"/>
    <lineage>
        <taxon>Bacteria</taxon>
        <taxon>Candidatus Yanofskyibacteriota</taxon>
    </lineage>
</organism>
<name>A0A1F8FFX0_9BACT</name>
<sequence length="555" mass="64065">MPRLILLAVFLPAVFSPVYGQEGWQGELGFPNYGVFSVYQPSVDADIEIDVSPSVKAFNFEQRPKEDRIHNFSAGFLYKDNGRLQATAWKGRYILQVPLVKDLLKNEALAALAMMNANYFSQDRFPRFKHWQFLYGISEYVSLGLGAPEFYFRFKAGGEAVTATISDQYGSISDWDNYGFGIKSEMRIPLYGDSYFRAETDWLNKKYNLEKYFFTERWTKEFLWKSELVIIPVEQFALIPSFNYKEADIEKDGRSDLERYELGGELILGNILPDASIIFKGVNSYWRHKKGVENLVAFGVYSEALSLEIYRKDTSDNYSAFTLEERLAGIKIGWKFGGKHQLKELDDYGYFPQRKYEFYRESGLHDDSKLSLFQQAEYLRTLRRRNEWSGNNLNYKRSSSIYSFRNMEEAYAGRGGDCDEQACLNSRLDELNGHKSVLFSWWADNKPAGHTAQLVKNDGQWYLDEYGMIYKINGATADTDLKTLMLEALKQNNRFIALPIDNGQGGDYESANCSQSGGYQTINSYRFSNFQSDKHRPNIEYGSELFTGRNFLFSH</sequence>
<feature type="signal peptide" evidence="1">
    <location>
        <begin position="1"/>
        <end position="20"/>
    </location>
</feature>
<reference evidence="2 3" key="1">
    <citation type="journal article" date="2016" name="Nat. Commun.">
        <title>Thousands of microbial genomes shed light on interconnected biogeochemical processes in an aquifer system.</title>
        <authorList>
            <person name="Anantharaman K."/>
            <person name="Brown C.T."/>
            <person name="Hug L.A."/>
            <person name="Sharon I."/>
            <person name="Castelle C.J."/>
            <person name="Probst A.J."/>
            <person name="Thomas B.C."/>
            <person name="Singh A."/>
            <person name="Wilkins M.J."/>
            <person name="Karaoz U."/>
            <person name="Brodie E.L."/>
            <person name="Williams K.H."/>
            <person name="Hubbard S.S."/>
            <person name="Banfield J.F."/>
        </authorList>
    </citation>
    <scope>NUCLEOTIDE SEQUENCE [LARGE SCALE GENOMIC DNA]</scope>
</reference>
<protein>
    <recommendedName>
        <fullName evidence="4">Transglutaminase-like domain-containing protein</fullName>
    </recommendedName>
</protein>
<evidence type="ECO:0000313" key="3">
    <source>
        <dbReference type="Proteomes" id="UP000178197"/>
    </source>
</evidence>
<dbReference type="Proteomes" id="UP000178197">
    <property type="component" value="Unassembled WGS sequence"/>
</dbReference>
<evidence type="ECO:0000313" key="2">
    <source>
        <dbReference type="EMBL" id="OGN11189.1"/>
    </source>
</evidence>
<dbReference type="EMBL" id="MGJT01000034">
    <property type="protein sequence ID" value="OGN11189.1"/>
    <property type="molecule type" value="Genomic_DNA"/>
</dbReference>
<accession>A0A1F8FFX0</accession>
<evidence type="ECO:0000256" key="1">
    <source>
        <dbReference type="SAM" id="SignalP"/>
    </source>
</evidence>
<evidence type="ECO:0008006" key="4">
    <source>
        <dbReference type="Google" id="ProtNLM"/>
    </source>
</evidence>
<dbReference type="AlphaFoldDB" id="A0A1F8FFX0"/>